<dbReference type="HOGENOM" id="CLU_1878648_0_0_1"/>
<accession>A0A0E0BJE4</accession>
<dbReference type="AlphaFoldDB" id="A0A0E0BJE4"/>
<reference evidence="2" key="2">
    <citation type="submission" date="2018-05" db="EMBL/GenBank/DDBJ databases">
        <title>OgluRS3 (Oryza glumaepatula Reference Sequence Version 3).</title>
        <authorList>
            <person name="Zhang J."/>
            <person name="Kudrna D."/>
            <person name="Lee S."/>
            <person name="Talag J."/>
            <person name="Welchert J."/>
            <person name="Wing R.A."/>
        </authorList>
    </citation>
    <scope>NUCLEOTIDE SEQUENCE [LARGE SCALE GENOMIC DNA]</scope>
</reference>
<reference evidence="2" key="1">
    <citation type="submission" date="2015-04" db="UniProtKB">
        <authorList>
            <consortium name="EnsemblPlants"/>
        </authorList>
    </citation>
    <scope>IDENTIFICATION</scope>
</reference>
<feature type="region of interest" description="Disordered" evidence="1">
    <location>
        <begin position="1"/>
        <end position="60"/>
    </location>
</feature>
<organism evidence="2">
    <name type="scientific">Oryza glumipatula</name>
    <dbReference type="NCBI Taxonomy" id="40148"/>
    <lineage>
        <taxon>Eukaryota</taxon>
        <taxon>Viridiplantae</taxon>
        <taxon>Streptophyta</taxon>
        <taxon>Embryophyta</taxon>
        <taxon>Tracheophyta</taxon>
        <taxon>Spermatophyta</taxon>
        <taxon>Magnoliopsida</taxon>
        <taxon>Liliopsida</taxon>
        <taxon>Poales</taxon>
        <taxon>Poaceae</taxon>
        <taxon>BOP clade</taxon>
        <taxon>Oryzoideae</taxon>
        <taxon>Oryzeae</taxon>
        <taxon>Oryzinae</taxon>
        <taxon>Oryza</taxon>
    </lineage>
</organism>
<dbReference type="Gramene" id="OGLUM11G14170.1">
    <property type="protein sequence ID" value="OGLUM11G14170.1"/>
    <property type="gene ID" value="OGLUM11G14170"/>
</dbReference>
<name>A0A0E0BJE4_9ORYZ</name>
<proteinExistence type="predicted"/>
<sequence>MSDAVPVAADMGGSAKRGSSFRGLARKAGEAAAPVESEEAAREEGKKKKKTTTTTSTVYRMSQEQIDGILSWDLPATDYEPRGFSDETMEMCGHLIIKGFEGRNRLLRKRRELQHYVREQLELHGVVDIDDRMQYM</sequence>
<evidence type="ECO:0000313" key="2">
    <source>
        <dbReference type="EnsemblPlants" id="OGLUM11G14170.1"/>
    </source>
</evidence>
<dbReference type="EnsemblPlants" id="OGLUM11G14170.1">
    <property type="protein sequence ID" value="OGLUM11G14170.1"/>
    <property type="gene ID" value="OGLUM11G14170"/>
</dbReference>
<protein>
    <submittedName>
        <fullName evidence="2">Uncharacterized protein</fullName>
    </submittedName>
</protein>
<keyword evidence="3" id="KW-1185">Reference proteome</keyword>
<dbReference type="Proteomes" id="UP000026961">
    <property type="component" value="Chromosome 11"/>
</dbReference>
<evidence type="ECO:0000313" key="3">
    <source>
        <dbReference type="Proteomes" id="UP000026961"/>
    </source>
</evidence>
<evidence type="ECO:0000256" key="1">
    <source>
        <dbReference type="SAM" id="MobiDB-lite"/>
    </source>
</evidence>